<evidence type="ECO:0000313" key="13">
    <source>
        <dbReference type="Proteomes" id="UP000244722"/>
    </source>
</evidence>
<dbReference type="EMBL" id="NESQ01000155">
    <property type="protein sequence ID" value="PUU77350.1"/>
    <property type="molecule type" value="Genomic_DNA"/>
</dbReference>
<evidence type="ECO:0000256" key="5">
    <source>
        <dbReference type="ARBA" id="ARBA00022884"/>
    </source>
</evidence>
<dbReference type="AlphaFoldDB" id="A0A2T6ZPD2"/>
<gene>
    <name evidence="12" type="ORF">B9Z19DRAFT_1065921</name>
</gene>
<evidence type="ECO:0000256" key="9">
    <source>
        <dbReference type="ARBA" id="ARBA00029498"/>
    </source>
</evidence>
<dbReference type="GO" id="GO:0006614">
    <property type="term" value="P:SRP-dependent cotranslational protein targeting to membrane"/>
    <property type="evidence" value="ECO:0007669"/>
    <property type="project" value="InterPro"/>
</dbReference>
<evidence type="ECO:0000256" key="11">
    <source>
        <dbReference type="SAM" id="MobiDB-lite"/>
    </source>
</evidence>
<dbReference type="PIRSF" id="PIRSF038995">
    <property type="entry name" value="SRP68"/>
    <property type="match status" value="1"/>
</dbReference>
<dbReference type="GO" id="GO:0005786">
    <property type="term" value="C:signal recognition particle, endoplasmic reticulum targeting"/>
    <property type="evidence" value="ECO:0007669"/>
    <property type="project" value="UniProtKB-KW"/>
</dbReference>
<dbReference type="Gene3D" id="1.10.3450.40">
    <property type="entry name" value="Signal recognition particle, SRP68 subunit, RNA-binding domain"/>
    <property type="match status" value="1"/>
</dbReference>
<dbReference type="PANTHER" id="PTHR12860">
    <property type="entry name" value="SIGNAL RECOGNITION PARTICLE 68 KDA PROTEIN"/>
    <property type="match status" value="1"/>
</dbReference>
<feature type="region of interest" description="Disordered" evidence="11">
    <location>
        <begin position="571"/>
        <end position="595"/>
    </location>
</feature>
<feature type="compositionally biased region" description="Basic and acidic residues" evidence="11">
    <location>
        <begin position="571"/>
        <end position="585"/>
    </location>
</feature>
<reference evidence="12 13" key="1">
    <citation type="submission" date="2017-04" db="EMBL/GenBank/DDBJ databases">
        <title>Draft genome sequence of Tuber borchii Vittad., a whitish edible truffle.</title>
        <authorList>
            <consortium name="DOE Joint Genome Institute"/>
            <person name="Murat C."/>
            <person name="Kuo A."/>
            <person name="Barry K.W."/>
            <person name="Clum A."/>
            <person name="Dockter R.B."/>
            <person name="Fauchery L."/>
            <person name="Iotti M."/>
            <person name="Kohler A."/>
            <person name="Labutti K."/>
            <person name="Lindquist E.A."/>
            <person name="Lipzen A."/>
            <person name="Ohm R.A."/>
            <person name="Wang M."/>
            <person name="Grigoriev I.V."/>
            <person name="Zambonelli A."/>
            <person name="Martin F.M."/>
        </authorList>
    </citation>
    <scope>NUCLEOTIDE SEQUENCE [LARGE SCALE GENOMIC DNA]</scope>
    <source>
        <strain evidence="12 13">Tbo3840</strain>
    </source>
</reference>
<dbReference type="InterPro" id="IPR034652">
    <property type="entry name" value="SRP68-RBD"/>
</dbReference>
<evidence type="ECO:0000313" key="12">
    <source>
        <dbReference type="EMBL" id="PUU77350.1"/>
    </source>
</evidence>
<keyword evidence="5 10" id="KW-0694">RNA-binding</keyword>
<evidence type="ECO:0000256" key="8">
    <source>
        <dbReference type="ARBA" id="ARBA00023274"/>
    </source>
</evidence>
<proteinExistence type="inferred from homology"/>
<keyword evidence="6 10" id="KW-0733">Signal recognition particle</keyword>
<keyword evidence="4 10" id="KW-0963">Cytoplasm</keyword>
<organism evidence="12 13">
    <name type="scientific">Tuber borchii</name>
    <name type="common">White truffle</name>
    <dbReference type="NCBI Taxonomy" id="42251"/>
    <lineage>
        <taxon>Eukaryota</taxon>
        <taxon>Fungi</taxon>
        <taxon>Dikarya</taxon>
        <taxon>Ascomycota</taxon>
        <taxon>Pezizomycotina</taxon>
        <taxon>Pezizomycetes</taxon>
        <taxon>Pezizales</taxon>
        <taxon>Tuberaceae</taxon>
        <taxon>Tuber</taxon>
    </lineage>
</organism>
<evidence type="ECO:0000256" key="7">
    <source>
        <dbReference type="ARBA" id="ARBA00023242"/>
    </source>
</evidence>
<dbReference type="Pfam" id="PF16969">
    <property type="entry name" value="SRP68"/>
    <property type="match status" value="1"/>
</dbReference>
<dbReference type="Proteomes" id="UP000244722">
    <property type="component" value="Unassembled WGS sequence"/>
</dbReference>
<protein>
    <recommendedName>
        <fullName evidence="9 10">Signal recognition particle subunit SRP68</fullName>
        <shortName evidence="10">SRP68</shortName>
    </recommendedName>
</protein>
<sequence length="595" mass="65139">MEIIQFVSALRQEAQVLGDYHAVRTMCSRRLATLRKRLGRQTSKSKKYAPQPPLTAEEIAQEPKFVHLYLYSSERAWAHAMQMKSLLADDATAASAAMRSHLVSRLHKAQSYAVQLCALLGDPASGAVDNDVLEANAYAASLRGSEAFEKSHWEDSIKAFSISKIIYSALLSSSKNEIYKDQLTSTVDPSIRYSAYQLQLPRNMDVATISRQHFPRQDERIVKAVEALDTKALSDPAAEALEEGGAGAVVTSVTWRSRTAPVEDADISVALTAAQAAELAYLPLQKDNPSSTEAFDGTLLAWQEVVDAAKKTIDEQTAEGVSMGDPKMQNLQLIWTLVNYSLICWRIARNRVMVEGIAQGGKRKNKRGGEEVRVKKLGHLKEEVALYDAILQSLEQVYNLPGVAADEPFTSELDSKKAHFSALKCSTIARSHAILSNRTNALALFVRALSYITSSPPIPQPTTTPQSHNGLEITPAESQSLRSTLENEVARFRALAEMDLITTKSAKTAGKGAGTLVEKLDQYPEGKIDLENGIVQWPPKVAPVPVKPVFLDVAFNFIEYPGDGAPRAVTDKKMEEGGKEKEGKKGGFLGSLWGR</sequence>
<keyword evidence="13" id="KW-1185">Reference proteome</keyword>
<keyword evidence="7" id="KW-0539">Nucleus</keyword>
<dbReference type="GO" id="GO:0005047">
    <property type="term" value="F:signal recognition particle binding"/>
    <property type="evidence" value="ECO:0007669"/>
    <property type="project" value="InterPro"/>
</dbReference>
<name>A0A2T6ZPD2_TUBBO</name>
<evidence type="ECO:0000256" key="1">
    <source>
        <dbReference type="ARBA" id="ARBA00004496"/>
    </source>
</evidence>
<dbReference type="InterPro" id="IPR026258">
    <property type="entry name" value="SRP68"/>
</dbReference>
<comment type="caution">
    <text evidence="12">The sequence shown here is derived from an EMBL/GenBank/DDBJ whole genome shotgun (WGS) entry which is preliminary data.</text>
</comment>
<dbReference type="OrthoDB" id="10255118at2759"/>
<dbReference type="GO" id="GO:0005730">
    <property type="term" value="C:nucleolus"/>
    <property type="evidence" value="ECO:0007669"/>
    <property type="project" value="UniProtKB-SubCell"/>
</dbReference>
<dbReference type="PANTHER" id="PTHR12860:SF0">
    <property type="entry name" value="SIGNAL RECOGNITION PARTICLE SUBUNIT SRP68"/>
    <property type="match status" value="1"/>
</dbReference>
<dbReference type="GO" id="GO:0008312">
    <property type="term" value="F:7S RNA binding"/>
    <property type="evidence" value="ECO:0007669"/>
    <property type="project" value="InterPro"/>
</dbReference>
<dbReference type="GO" id="GO:0030942">
    <property type="term" value="F:endoplasmic reticulum signal peptide binding"/>
    <property type="evidence" value="ECO:0007669"/>
    <property type="project" value="InterPro"/>
</dbReference>
<evidence type="ECO:0000256" key="2">
    <source>
        <dbReference type="ARBA" id="ARBA00004604"/>
    </source>
</evidence>
<comment type="similarity">
    <text evidence="3 10">Belongs to the SRP68 family.</text>
</comment>
<comment type="subcellular location">
    <subcellularLocation>
        <location evidence="1 10">Cytoplasm</location>
    </subcellularLocation>
    <subcellularLocation>
        <location evidence="2">Nucleus</location>
        <location evidence="2">Nucleolus</location>
    </subcellularLocation>
</comment>
<evidence type="ECO:0000256" key="4">
    <source>
        <dbReference type="ARBA" id="ARBA00022490"/>
    </source>
</evidence>
<dbReference type="CDD" id="cd15481">
    <property type="entry name" value="SRP68-RBD"/>
    <property type="match status" value="1"/>
</dbReference>
<dbReference type="STRING" id="42251.A0A2T6ZPD2"/>
<dbReference type="InterPro" id="IPR038253">
    <property type="entry name" value="SRP68_N_sf"/>
</dbReference>
<keyword evidence="8 10" id="KW-0687">Ribonucleoprotein</keyword>
<accession>A0A2T6ZPD2</accession>
<evidence type="ECO:0000256" key="6">
    <source>
        <dbReference type="ARBA" id="ARBA00023135"/>
    </source>
</evidence>
<evidence type="ECO:0000256" key="3">
    <source>
        <dbReference type="ARBA" id="ARBA00009352"/>
    </source>
</evidence>
<evidence type="ECO:0000256" key="10">
    <source>
        <dbReference type="PIRNR" id="PIRNR038995"/>
    </source>
</evidence>
<comment type="function">
    <text evidence="10">Component of the signal recognition particle (SRP) complex, a ribonucleoprotein complex that mediates the cotranslational targeting of secretory and membrane proteins to the endoplasmic reticulum (ER). The SRP complex interacts with the signal sequence in nascent secretory and membrane proteins and directs them to the membrane of the ER.</text>
</comment>